<dbReference type="PANTHER" id="PTHR13375:SF3">
    <property type="entry name" value="THO COMPLEX SUBUNIT 5 HOMOLOG"/>
    <property type="match status" value="1"/>
</dbReference>
<evidence type="ECO:0000256" key="4">
    <source>
        <dbReference type="SAM" id="MobiDB-lite"/>
    </source>
</evidence>
<dbReference type="Pfam" id="PF09766">
    <property type="entry name" value="FmiP_Thoc5"/>
    <property type="match status" value="1"/>
</dbReference>
<feature type="region of interest" description="Disordered" evidence="4">
    <location>
        <begin position="290"/>
        <end position="332"/>
    </location>
</feature>
<evidence type="ECO:0000256" key="2">
    <source>
        <dbReference type="ARBA" id="ARBA00008044"/>
    </source>
</evidence>
<protein>
    <submittedName>
        <fullName evidence="5">THO complex subunit 5</fullName>
    </submittedName>
</protein>
<dbReference type="GO" id="GO:0000445">
    <property type="term" value="C:THO complex part of transcription export complex"/>
    <property type="evidence" value="ECO:0007669"/>
    <property type="project" value="TreeGrafter"/>
</dbReference>
<keyword evidence="3" id="KW-0539">Nucleus</keyword>
<reference evidence="5" key="1">
    <citation type="submission" date="2017-10" db="EMBL/GenBank/DDBJ databases">
        <title>Transcriptome Assembly of Sugarcane Aphid Adults.</title>
        <authorList>
            <person name="Scully E.D."/>
            <person name="Palmer N.A."/>
            <person name="Geib S.M."/>
            <person name="Sarath G."/>
            <person name="Sattler S.E."/>
        </authorList>
    </citation>
    <scope>NUCLEOTIDE SEQUENCE</scope>
    <source>
        <tissue evidence="5">Whole body</tissue>
    </source>
</reference>
<name>A0A2H8TTJ9_9HEMI</name>
<proteinExistence type="inferred from homology"/>
<organism evidence="5">
    <name type="scientific">Melanaphis sacchari</name>
    <dbReference type="NCBI Taxonomy" id="742174"/>
    <lineage>
        <taxon>Eukaryota</taxon>
        <taxon>Metazoa</taxon>
        <taxon>Ecdysozoa</taxon>
        <taxon>Arthropoda</taxon>
        <taxon>Hexapoda</taxon>
        <taxon>Insecta</taxon>
        <taxon>Pterygota</taxon>
        <taxon>Neoptera</taxon>
        <taxon>Paraneoptera</taxon>
        <taxon>Hemiptera</taxon>
        <taxon>Sternorrhyncha</taxon>
        <taxon>Aphidomorpha</taxon>
        <taxon>Aphidoidea</taxon>
        <taxon>Aphididae</taxon>
        <taxon>Aphidini</taxon>
        <taxon>Melanaphis</taxon>
    </lineage>
</organism>
<evidence type="ECO:0000313" key="5">
    <source>
        <dbReference type="EMBL" id="MBW16518.1"/>
    </source>
</evidence>
<evidence type="ECO:0000256" key="3">
    <source>
        <dbReference type="ARBA" id="ARBA00023242"/>
    </source>
</evidence>
<dbReference type="PANTHER" id="PTHR13375">
    <property type="entry name" value="FMS INTERACTING PROTEIN"/>
    <property type="match status" value="1"/>
</dbReference>
<comment type="similarity">
    <text evidence="2">Belongs to the THOC5 family.</text>
</comment>
<dbReference type="EMBL" id="GFXV01004713">
    <property type="protein sequence ID" value="MBW16518.1"/>
    <property type="molecule type" value="Transcribed_RNA"/>
</dbReference>
<comment type="subcellular location">
    <subcellularLocation>
        <location evidence="1">Nucleus</location>
    </subcellularLocation>
</comment>
<dbReference type="GO" id="GO:0003729">
    <property type="term" value="F:mRNA binding"/>
    <property type="evidence" value="ECO:0007669"/>
    <property type="project" value="TreeGrafter"/>
</dbReference>
<accession>A0A2H8TTJ9</accession>
<sequence length="661" mass="77101">MSEKTSQSKPTIIRNKESEVDIYTAVAKYEENQTSHRDEHNDSTIYFNTLRKWQDIMKWNYELKNKENPPIEKLEEYKNDVIHLFLILKKLNRLDKIRSKQKKDLLNKKKQEIDSKHLQQENLLNELFYLKKEISKCLQYKSSDSDIDLVPLDTFCQESPDASDYIDKLKNGLINEHDLHIRRLQWEFEQRQTQQQQCDEVEKNKETILSEIQEESRILQSILPMLKDIRTAAQPLQQSFGLAPCQVRSYADIVNVLPKPLYYLYIQTDAYRVACKSKFTVSINGDEEEARRFDSNKNNVVDTNSDEELDVPKQKKRHHKKSRTDTKSVQQKSLLSKHPLSVKLTLSLKNNTQFVMEFFYLVNLNLITVTVTSSWSGFSSSYSRELLSPSSILDALFPGDNGKESPYIVNFHQLEEEKTEFNTMEVGKPYIWAQSICGLDFLNPSTPGFLISRNNIAQVLRAINNRLKTRLSLITQLDCGDLERRFSINGVNLTSVLSPWNTMTWENFIKLEYCKPHVEFGTVIENDLLFKRVVNYKTATLTVVMVIKCDYPKSNPIFALQLNMPTINEGMSVLNSTNNNSVRELEREINVFHEKTEDEDINEMLINIIGRLIVCFEVMMETWGHSDFPKTKTILYNIRGRTRNHPFKAVNHHSGIIFEHR</sequence>
<dbReference type="AlphaFoldDB" id="A0A2H8TTJ9"/>
<dbReference type="GO" id="GO:0006406">
    <property type="term" value="P:mRNA export from nucleus"/>
    <property type="evidence" value="ECO:0007669"/>
    <property type="project" value="TreeGrafter"/>
</dbReference>
<evidence type="ECO:0000256" key="1">
    <source>
        <dbReference type="ARBA" id="ARBA00004123"/>
    </source>
</evidence>
<dbReference type="InterPro" id="IPR019163">
    <property type="entry name" value="THO_Thoc5"/>
</dbReference>
<gene>
    <name evidence="5" type="primary">Thoc5_0</name>
</gene>
<dbReference type="OrthoDB" id="20582at2759"/>